<dbReference type="InterPro" id="IPR001841">
    <property type="entry name" value="Znf_RING"/>
</dbReference>
<accession>A0A8H5FXX2</accession>
<dbReference type="InterPro" id="IPR000330">
    <property type="entry name" value="SNF2_N"/>
</dbReference>
<evidence type="ECO:0000256" key="4">
    <source>
        <dbReference type="ARBA" id="ARBA00022806"/>
    </source>
</evidence>
<keyword evidence="3" id="KW-0378">Hydrolase</keyword>
<feature type="compositionally biased region" description="Polar residues" evidence="6">
    <location>
        <begin position="697"/>
        <end position="707"/>
    </location>
</feature>
<evidence type="ECO:0000259" key="8">
    <source>
        <dbReference type="PROSITE" id="PS51194"/>
    </source>
</evidence>
<feature type="compositionally biased region" description="Polar residues" evidence="6">
    <location>
        <begin position="26"/>
        <end position="43"/>
    </location>
</feature>
<comment type="similarity">
    <text evidence="1">Belongs to the SNF2/RAD54 helicase family.</text>
</comment>
<feature type="domain" description="Helicase ATP-binding" evidence="7">
    <location>
        <begin position="162"/>
        <end position="309"/>
    </location>
</feature>
<dbReference type="GO" id="GO:0005524">
    <property type="term" value="F:ATP binding"/>
    <property type="evidence" value="ECO:0007669"/>
    <property type="project" value="UniProtKB-KW"/>
</dbReference>
<evidence type="ECO:0000313" key="9">
    <source>
        <dbReference type="EMBL" id="KAF5353246.1"/>
    </source>
</evidence>
<feature type="region of interest" description="Disordered" evidence="6">
    <location>
        <begin position="26"/>
        <end position="45"/>
    </location>
</feature>
<dbReference type="GO" id="GO:0016787">
    <property type="term" value="F:hydrolase activity"/>
    <property type="evidence" value="ECO:0007669"/>
    <property type="project" value="UniProtKB-KW"/>
</dbReference>
<feature type="domain" description="Helicase C-terminal" evidence="8">
    <location>
        <begin position="756"/>
        <end position="914"/>
    </location>
</feature>
<dbReference type="InterPro" id="IPR014001">
    <property type="entry name" value="Helicase_ATP-bd"/>
</dbReference>
<dbReference type="SMART" id="SM00184">
    <property type="entry name" value="RING"/>
    <property type="match status" value="1"/>
</dbReference>
<evidence type="ECO:0000256" key="5">
    <source>
        <dbReference type="ARBA" id="ARBA00022840"/>
    </source>
</evidence>
<sequence length="950" mass="105336">MSSNKLGGTSSLLDVLDQSLLGGLNSTALEPSTPRAQSFSSSLGEADNSLDANLDSKAVFGLMDVKPVIPSPSANRPMARRFGNFNLNWDRETPLKPIDIGGPDQQDRLAEFVTKAIDNESHGLTVKTAMDGLGLACKQDYLPGLEVRLLAHQVIGVAWMLKQEQGLHKGGILADDMGLGKTVQMIATMAKNLPGDGDEHQTTLIVVPAALLQQWKDEIEAKTNSLFTVHIHHGKDKLKSSSAVKSKDIVITSYQTLLADFNTPSDVEPADEFNWLVKYGGPLARTKFYRAIADEAQYIRNRLLSSPCPAFGSPIHWRIYTVCCVLGALDHGMTGTVLTLTSRKYKLRMHLSRARARAQAILKPLLLRRTKNSEIEGVPILQLPPKNIELVSLKFSPDERAIYDQFESQSKIMINRFIKNNTLFKSHHVVLVMILRLRQLCSHPHLILSQSEDFAEPTAMLGDESAKEQARARKEVGASFVSEVGVPDGMDPFMSHPLSLRAITTRFLLRKAADELVDFDEESELSGTPECPKCQEMLFADNGRILSCGHEICFDCSLNLKNSLFDHNGIFGQGNEEQNNAIEKAFETAQTKGWRPCPTCGKMVDLGPQKTFKWGAFEPSDQELRDYARSRRESKKKLVRKSHDSFRSRSSPAVSAASTPTKDILELSDSEDELPDLGALVRPPKRLKTATSDDDITMSSPSVTPNKSKGKQKASRPGSLNKNTNNNSNDDGVAAHTLKAWGRGNDDMVPSTKMVEMIRLLKEWESTGDKTIIYSQWTSLLDLIEIVFSHHGIQSVRFDGKMDRASRDSVLSQFKRPGRPNVILISTKCGSVGLNLVVANRVINMDLSWNYAAESQAYDRCHRIGQEKEVFVKRLVVEDTIEERMLKLQDVKLGLSDAALGEGNGVKLSKMSVKDIKYLFGMAKPPPTKDDDNRVIVEFTNNNQPQSQPQ</sequence>
<dbReference type="Proteomes" id="UP000559027">
    <property type="component" value="Unassembled WGS sequence"/>
</dbReference>
<evidence type="ECO:0000256" key="3">
    <source>
        <dbReference type="ARBA" id="ARBA00022801"/>
    </source>
</evidence>
<dbReference type="Gene3D" id="3.40.50.10810">
    <property type="entry name" value="Tandem AAA-ATPase domain"/>
    <property type="match status" value="1"/>
</dbReference>
<dbReference type="InterPro" id="IPR038718">
    <property type="entry name" value="SNF2-like_sf"/>
</dbReference>
<proteinExistence type="inferred from homology"/>
<feature type="compositionally biased region" description="Acidic residues" evidence="6">
    <location>
        <begin position="666"/>
        <end position="675"/>
    </location>
</feature>
<dbReference type="SUPFAM" id="SSF52540">
    <property type="entry name" value="P-loop containing nucleoside triphosphate hydrolases"/>
    <property type="match status" value="2"/>
</dbReference>
<keyword evidence="10" id="KW-1185">Reference proteome</keyword>
<dbReference type="GO" id="GO:0005737">
    <property type="term" value="C:cytoplasm"/>
    <property type="evidence" value="ECO:0007669"/>
    <property type="project" value="TreeGrafter"/>
</dbReference>
<dbReference type="InterPro" id="IPR001650">
    <property type="entry name" value="Helicase_C-like"/>
</dbReference>
<name>A0A8H5FXX2_9AGAR</name>
<reference evidence="9 10" key="1">
    <citation type="journal article" date="2020" name="ISME J.">
        <title>Uncovering the hidden diversity of litter-decomposition mechanisms in mushroom-forming fungi.</title>
        <authorList>
            <person name="Floudas D."/>
            <person name="Bentzer J."/>
            <person name="Ahren D."/>
            <person name="Johansson T."/>
            <person name="Persson P."/>
            <person name="Tunlid A."/>
        </authorList>
    </citation>
    <scope>NUCLEOTIDE SEQUENCE [LARGE SCALE GENOMIC DNA]</scope>
    <source>
        <strain evidence="9 10">CBS 146.42</strain>
    </source>
</reference>
<feature type="region of interest" description="Disordered" evidence="6">
    <location>
        <begin position="627"/>
        <end position="733"/>
    </location>
</feature>
<dbReference type="PROSITE" id="PS51194">
    <property type="entry name" value="HELICASE_CTER"/>
    <property type="match status" value="1"/>
</dbReference>
<dbReference type="GO" id="GO:0004386">
    <property type="term" value="F:helicase activity"/>
    <property type="evidence" value="ECO:0007669"/>
    <property type="project" value="UniProtKB-KW"/>
</dbReference>
<dbReference type="InterPro" id="IPR050628">
    <property type="entry name" value="SNF2_RAD54_helicase_TF"/>
</dbReference>
<dbReference type="Gene3D" id="3.40.50.300">
    <property type="entry name" value="P-loop containing nucleotide triphosphate hydrolases"/>
    <property type="match status" value="2"/>
</dbReference>
<evidence type="ECO:0000256" key="6">
    <source>
        <dbReference type="SAM" id="MobiDB-lite"/>
    </source>
</evidence>
<evidence type="ECO:0000256" key="2">
    <source>
        <dbReference type="ARBA" id="ARBA00022741"/>
    </source>
</evidence>
<protein>
    <submittedName>
        <fullName evidence="9">Uncharacterized protein</fullName>
    </submittedName>
</protein>
<dbReference type="GO" id="GO:0005634">
    <property type="term" value="C:nucleus"/>
    <property type="evidence" value="ECO:0007669"/>
    <property type="project" value="TreeGrafter"/>
</dbReference>
<dbReference type="CDD" id="cd18008">
    <property type="entry name" value="DEXDc_SHPRH-like"/>
    <property type="match status" value="1"/>
</dbReference>
<evidence type="ECO:0000256" key="1">
    <source>
        <dbReference type="ARBA" id="ARBA00007025"/>
    </source>
</evidence>
<comment type="caution">
    <text evidence="9">The sequence shown here is derived from an EMBL/GenBank/DDBJ whole genome shotgun (WGS) entry which is preliminary data.</text>
</comment>
<dbReference type="AlphaFoldDB" id="A0A8H5FXX2"/>
<dbReference type="Pfam" id="PF00271">
    <property type="entry name" value="Helicase_C"/>
    <property type="match status" value="1"/>
</dbReference>
<dbReference type="SMART" id="SM00490">
    <property type="entry name" value="HELICc"/>
    <property type="match status" value="1"/>
</dbReference>
<dbReference type="InterPro" id="IPR049730">
    <property type="entry name" value="SNF2/RAD54-like_C"/>
</dbReference>
<dbReference type="Gene3D" id="3.30.40.10">
    <property type="entry name" value="Zinc/RING finger domain, C3HC4 (zinc finger)"/>
    <property type="match status" value="1"/>
</dbReference>
<gene>
    <name evidence="9" type="ORF">D9756_007899</name>
</gene>
<dbReference type="GO" id="GO:0008094">
    <property type="term" value="F:ATP-dependent activity, acting on DNA"/>
    <property type="evidence" value="ECO:0007669"/>
    <property type="project" value="TreeGrafter"/>
</dbReference>
<dbReference type="PANTHER" id="PTHR45626:SF16">
    <property type="entry name" value="ATP-DEPENDENT HELICASE ULS1"/>
    <property type="match status" value="1"/>
</dbReference>
<feature type="compositionally biased region" description="Low complexity" evidence="6">
    <location>
        <begin position="648"/>
        <end position="661"/>
    </location>
</feature>
<dbReference type="OrthoDB" id="423559at2759"/>
<keyword evidence="4" id="KW-0347">Helicase</keyword>
<evidence type="ECO:0000259" key="7">
    <source>
        <dbReference type="PROSITE" id="PS51192"/>
    </source>
</evidence>
<dbReference type="PANTHER" id="PTHR45626">
    <property type="entry name" value="TRANSCRIPTION TERMINATION FACTOR 2-RELATED"/>
    <property type="match status" value="1"/>
</dbReference>
<dbReference type="InterPro" id="IPR027417">
    <property type="entry name" value="P-loop_NTPase"/>
</dbReference>
<dbReference type="GO" id="GO:0000724">
    <property type="term" value="P:double-strand break repair via homologous recombination"/>
    <property type="evidence" value="ECO:0007669"/>
    <property type="project" value="TreeGrafter"/>
</dbReference>
<organism evidence="9 10">
    <name type="scientific">Leucocoprinus leucothites</name>
    <dbReference type="NCBI Taxonomy" id="201217"/>
    <lineage>
        <taxon>Eukaryota</taxon>
        <taxon>Fungi</taxon>
        <taxon>Dikarya</taxon>
        <taxon>Basidiomycota</taxon>
        <taxon>Agaricomycotina</taxon>
        <taxon>Agaricomycetes</taxon>
        <taxon>Agaricomycetidae</taxon>
        <taxon>Agaricales</taxon>
        <taxon>Agaricineae</taxon>
        <taxon>Agaricaceae</taxon>
        <taxon>Leucocoprinus</taxon>
    </lineage>
</organism>
<dbReference type="CDD" id="cd18793">
    <property type="entry name" value="SF2_C_SNF"/>
    <property type="match status" value="1"/>
</dbReference>
<dbReference type="SMART" id="SM00487">
    <property type="entry name" value="DEXDc"/>
    <property type="match status" value="1"/>
</dbReference>
<dbReference type="PROSITE" id="PS51192">
    <property type="entry name" value="HELICASE_ATP_BIND_1"/>
    <property type="match status" value="1"/>
</dbReference>
<dbReference type="InterPro" id="IPR013083">
    <property type="entry name" value="Znf_RING/FYVE/PHD"/>
</dbReference>
<dbReference type="EMBL" id="JAACJO010000010">
    <property type="protein sequence ID" value="KAF5353246.1"/>
    <property type="molecule type" value="Genomic_DNA"/>
</dbReference>
<evidence type="ECO:0000313" key="10">
    <source>
        <dbReference type="Proteomes" id="UP000559027"/>
    </source>
</evidence>
<dbReference type="Pfam" id="PF00176">
    <property type="entry name" value="SNF2-rel_dom"/>
    <property type="match status" value="2"/>
</dbReference>
<keyword evidence="2" id="KW-0547">Nucleotide-binding</keyword>
<keyword evidence="5" id="KW-0067">ATP-binding</keyword>